<dbReference type="AlphaFoldDB" id="A0A1R2BQY8"/>
<organism evidence="2 3">
    <name type="scientific">Stentor coeruleus</name>
    <dbReference type="NCBI Taxonomy" id="5963"/>
    <lineage>
        <taxon>Eukaryota</taxon>
        <taxon>Sar</taxon>
        <taxon>Alveolata</taxon>
        <taxon>Ciliophora</taxon>
        <taxon>Postciliodesmatophora</taxon>
        <taxon>Heterotrichea</taxon>
        <taxon>Heterotrichida</taxon>
        <taxon>Stentoridae</taxon>
        <taxon>Stentor</taxon>
    </lineage>
</organism>
<evidence type="ECO:0000313" key="2">
    <source>
        <dbReference type="EMBL" id="OMJ79223.1"/>
    </source>
</evidence>
<dbReference type="Proteomes" id="UP000187209">
    <property type="component" value="Unassembled WGS sequence"/>
</dbReference>
<reference evidence="2 3" key="1">
    <citation type="submission" date="2016-11" db="EMBL/GenBank/DDBJ databases">
        <title>The macronuclear genome of Stentor coeruleus: a giant cell with tiny introns.</title>
        <authorList>
            <person name="Slabodnick M."/>
            <person name="Ruby J.G."/>
            <person name="Reiff S.B."/>
            <person name="Swart E.C."/>
            <person name="Gosai S."/>
            <person name="Prabakaran S."/>
            <person name="Witkowska E."/>
            <person name="Larue G.E."/>
            <person name="Fisher S."/>
            <person name="Freeman R.M."/>
            <person name="Gunawardena J."/>
            <person name="Chu W."/>
            <person name="Stover N.A."/>
            <person name="Gregory B.D."/>
            <person name="Nowacki M."/>
            <person name="Derisi J."/>
            <person name="Roy S.W."/>
            <person name="Marshall W.F."/>
            <person name="Sood P."/>
        </authorList>
    </citation>
    <scope>NUCLEOTIDE SEQUENCE [LARGE SCALE GENOMIC DNA]</scope>
    <source>
        <strain evidence="2">WM001</strain>
    </source>
</reference>
<dbReference type="EMBL" id="MPUH01000482">
    <property type="protein sequence ID" value="OMJ79223.1"/>
    <property type="molecule type" value="Genomic_DNA"/>
</dbReference>
<gene>
    <name evidence="2" type="ORF">SteCoe_20827</name>
</gene>
<sequence>MEPTSLANSIENTIIRTMQVMQESNEVTKKYLRHKNLLEEHLLQTSFSPKIDLDTLNDSETVRNISQIDLRNPQTPHPSQNENYKLQELQNLIQELNLNIKNQALRITQLENQLSQANTEKIALLQELQDSKKQYQKEKSIINSEYDELDKQQNYKKPKKLENEFLTEERIQILEEKYKQQVLANHGLIKDIKKLKTQESLSKVDSKVNLLENMLHKNLKKHKSLKIRLAKTETFLSLDNSRTSPKLTPRKLKICSPKPEMRRIKKKFLVKNKSSTKTATTILR</sequence>
<accession>A0A1R2BQY8</accession>
<evidence type="ECO:0000313" key="3">
    <source>
        <dbReference type="Proteomes" id="UP000187209"/>
    </source>
</evidence>
<evidence type="ECO:0000256" key="1">
    <source>
        <dbReference type="SAM" id="Coils"/>
    </source>
</evidence>
<comment type="caution">
    <text evidence="2">The sequence shown here is derived from an EMBL/GenBank/DDBJ whole genome shotgun (WGS) entry which is preliminary data.</text>
</comment>
<protein>
    <submittedName>
        <fullName evidence="2">Uncharacterized protein</fullName>
    </submittedName>
</protein>
<feature type="coiled-coil region" evidence="1">
    <location>
        <begin position="79"/>
        <end position="152"/>
    </location>
</feature>
<keyword evidence="3" id="KW-1185">Reference proteome</keyword>
<keyword evidence="1" id="KW-0175">Coiled coil</keyword>
<proteinExistence type="predicted"/>
<name>A0A1R2BQY8_9CILI</name>